<evidence type="ECO:0000313" key="2">
    <source>
        <dbReference type="EMBL" id="GAA5494417.1"/>
    </source>
</evidence>
<dbReference type="EMBL" id="BAABRL010000002">
    <property type="protein sequence ID" value="GAA5494417.1"/>
    <property type="molecule type" value="Genomic_DNA"/>
</dbReference>
<organism evidence="2 3">
    <name type="scientific">Rubritalea halochordaticola</name>
    <dbReference type="NCBI Taxonomy" id="714537"/>
    <lineage>
        <taxon>Bacteria</taxon>
        <taxon>Pseudomonadati</taxon>
        <taxon>Verrucomicrobiota</taxon>
        <taxon>Verrucomicrobiia</taxon>
        <taxon>Verrucomicrobiales</taxon>
        <taxon>Rubritaleaceae</taxon>
        <taxon>Rubritalea</taxon>
    </lineage>
</organism>
<reference evidence="2 3" key="1">
    <citation type="submission" date="2024-02" db="EMBL/GenBank/DDBJ databases">
        <title>Rubritalea halochordaticola NBRC 107102.</title>
        <authorList>
            <person name="Ichikawa N."/>
            <person name="Katano-Makiyama Y."/>
            <person name="Hidaka K."/>
        </authorList>
    </citation>
    <scope>NUCLEOTIDE SEQUENCE [LARGE SCALE GENOMIC DNA]</scope>
    <source>
        <strain evidence="2 3">NBRC 107102</strain>
    </source>
</reference>
<dbReference type="InterPro" id="IPR046613">
    <property type="entry name" value="DUF6726"/>
</dbReference>
<gene>
    <name evidence="2" type="ORF">Rhal01_00578</name>
</gene>
<comment type="caution">
    <text evidence="2">The sequence shown here is derived from an EMBL/GenBank/DDBJ whole genome shotgun (WGS) entry which is preliminary data.</text>
</comment>
<dbReference type="RefSeq" id="WP_346187393.1">
    <property type="nucleotide sequence ID" value="NZ_BAABRL010000002.1"/>
</dbReference>
<feature type="chain" id="PRO_5045945848" description="Lipoprotein" evidence="1">
    <location>
        <begin position="19"/>
        <end position="59"/>
    </location>
</feature>
<dbReference type="Pfam" id="PF20487">
    <property type="entry name" value="DUF6726"/>
    <property type="match status" value="1"/>
</dbReference>
<evidence type="ECO:0000256" key="1">
    <source>
        <dbReference type="SAM" id="SignalP"/>
    </source>
</evidence>
<evidence type="ECO:0000313" key="3">
    <source>
        <dbReference type="Proteomes" id="UP001424741"/>
    </source>
</evidence>
<accession>A0ABP9UZF1</accession>
<keyword evidence="1" id="KW-0732">Signal</keyword>
<feature type="signal peptide" evidence="1">
    <location>
        <begin position="1"/>
        <end position="18"/>
    </location>
</feature>
<name>A0ABP9UZF1_9BACT</name>
<dbReference type="Proteomes" id="UP001424741">
    <property type="component" value="Unassembled WGS sequence"/>
</dbReference>
<evidence type="ECO:0008006" key="4">
    <source>
        <dbReference type="Google" id="ProtNLM"/>
    </source>
</evidence>
<sequence length="59" mass="6142">MRYLLLVLPLLCSSCALITTPVKVAGSVASSAVTVTGKAIGAGIDQFADDDDEEEKDKD</sequence>
<proteinExistence type="predicted"/>
<protein>
    <recommendedName>
        <fullName evidence="4">Lipoprotein</fullName>
    </recommendedName>
</protein>
<keyword evidence="3" id="KW-1185">Reference proteome</keyword>